<evidence type="ECO:0000313" key="6">
    <source>
        <dbReference type="EMBL" id="MEJ8568369.1"/>
    </source>
</evidence>
<dbReference type="PIRSF" id="PIRSF000303">
    <property type="entry name" value="Glutathion_perox"/>
    <property type="match status" value="1"/>
</dbReference>
<dbReference type="CDD" id="cd00340">
    <property type="entry name" value="GSH_Peroxidase"/>
    <property type="match status" value="1"/>
</dbReference>
<evidence type="ECO:0000313" key="7">
    <source>
        <dbReference type="Proteomes" id="UP001359886"/>
    </source>
</evidence>
<name>A0AAW9RH91_9GAMM</name>
<dbReference type="PANTHER" id="PTHR11592">
    <property type="entry name" value="GLUTATHIONE PEROXIDASE"/>
    <property type="match status" value="1"/>
</dbReference>
<accession>A0AAW9RH91</accession>
<dbReference type="Pfam" id="PF00255">
    <property type="entry name" value="GSHPx"/>
    <property type="match status" value="1"/>
</dbReference>
<evidence type="ECO:0000256" key="2">
    <source>
        <dbReference type="ARBA" id="ARBA00022559"/>
    </source>
</evidence>
<keyword evidence="3 5" id="KW-0560">Oxidoreductase</keyword>
<dbReference type="Gene3D" id="3.40.30.10">
    <property type="entry name" value="Glutaredoxin"/>
    <property type="match status" value="1"/>
</dbReference>
<comment type="similarity">
    <text evidence="1 5">Belongs to the glutathione peroxidase family.</text>
</comment>
<dbReference type="RefSeq" id="WP_354695687.1">
    <property type="nucleotide sequence ID" value="NZ_JAZHOG010000007.1"/>
</dbReference>
<dbReference type="AlphaFoldDB" id="A0AAW9RH91"/>
<dbReference type="PROSITE" id="PS00460">
    <property type="entry name" value="GLUTATHIONE_PEROXID_1"/>
    <property type="match status" value="1"/>
</dbReference>
<dbReference type="GO" id="GO:0004601">
    <property type="term" value="F:peroxidase activity"/>
    <property type="evidence" value="ECO:0007669"/>
    <property type="project" value="UniProtKB-KW"/>
</dbReference>
<gene>
    <name evidence="6" type="ORF">V3330_12105</name>
</gene>
<dbReference type="PRINTS" id="PR01011">
    <property type="entry name" value="GLUTPROXDASE"/>
</dbReference>
<sequence length="162" mass="18383">MRVHEYAFRSITGASMPLERWNGQPILLVNTASECGFTPQYAGLQSLWTEYQRSGLMVIGVPCNEFGEQEPGESEQIAAFCSENYGVTFPLTERQSIIGASPHPLFIALREEYTADVLPRWNFHKYLFSREGDLVEHWPSKVAPDDAGFRHTIERNLGSWSL</sequence>
<comment type="caution">
    <text evidence="6">The sequence shown here is derived from an EMBL/GenBank/DDBJ whole genome shotgun (WGS) entry which is preliminary data.</text>
</comment>
<dbReference type="PANTHER" id="PTHR11592:SF78">
    <property type="entry name" value="GLUTATHIONE PEROXIDASE"/>
    <property type="match status" value="1"/>
</dbReference>
<dbReference type="Proteomes" id="UP001359886">
    <property type="component" value="Unassembled WGS sequence"/>
</dbReference>
<reference evidence="6 7" key="1">
    <citation type="submission" date="2024-02" db="EMBL/GenBank/DDBJ databases">
        <title>A novel Wenzhouxiangellaceae bacterium, isolated from coastal sediments.</title>
        <authorList>
            <person name="Du Z.-J."/>
            <person name="Ye Y.-Q."/>
            <person name="Zhang X.-Y."/>
        </authorList>
    </citation>
    <scope>NUCLEOTIDE SEQUENCE [LARGE SCALE GENOMIC DNA]</scope>
    <source>
        <strain evidence="6 7">CH-27</strain>
    </source>
</reference>
<dbReference type="InterPro" id="IPR029759">
    <property type="entry name" value="GPX_AS"/>
</dbReference>
<dbReference type="EMBL" id="JAZHOG010000007">
    <property type="protein sequence ID" value="MEJ8568369.1"/>
    <property type="molecule type" value="Genomic_DNA"/>
</dbReference>
<evidence type="ECO:0000256" key="1">
    <source>
        <dbReference type="ARBA" id="ARBA00006926"/>
    </source>
</evidence>
<dbReference type="InterPro" id="IPR000889">
    <property type="entry name" value="Glutathione_peroxidase"/>
</dbReference>
<keyword evidence="7" id="KW-1185">Reference proteome</keyword>
<organism evidence="6 7">
    <name type="scientific">Elongatibacter sediminis</name>
    <dbReference type="NCBI Taxonomy" id="3119006"/>
    <lineage>
        <taxon>Bacteria</taxon>
        <taxon>Pseudomonadati</taxon>
        <taxon>Pseudomonadota</taxon>
        <taxon>Gammaproteobacteria</taxon>
        <taxon>Chromatiales</taxon>
        <taxon>Wenzhouxiangellaceae</taxon>
        <taxon>Elongatibacter</taxon>
    </lineage>
</organism>
<dbReference type="PROSITE" id="PS51355">
    <property type="entry name" value="GLUTATHIONE_PEROXID_3"/>
    <property type="match status" value="1"/>
</dbReference>
<proteinExistence type="inferred from homology"/>
<evidence type="ECO:0000256" key="5">
    <source>
        <dbReference type="RuleBase" id="RU000499"/>
    </source>
</evidence>
<protein>
    <recommendedName>
        <fullName evidence="5">Glutathione peroxidase</fullName>
    </recommendedName>
</protein>
<evidence type="ECO:0000256" key="3">
    <source>
        <dbReference type="ARBA" id="ARBA00023002"/>
    </source>
</evidence>
<evidence type="ECO:0000256" key="4">
    <source>
        <dbReference type="PIRSR" id="PIRSR000303-1"/>
    </source>
</evidence>
<dbReference type="InterPro" id="IPR036249">
    <property type="entry name" value="Thioredoxin-like_sf"/>
</dbReference>
<dbReference type="SUPFAM" id="SSF52833">
    <property type="entry name" value="Thioredoxin-like"/>
    <property type="match status" value="1"/>
</dbReference>
<keyword evidence="2 5" id="KW-0575">Peroxidase</keyword>
<feature type="active site" evidence="4">
    <location>
        <position position="35"/>
    </location>
</feature>
<dbReference type="GO" id="GO:0034599">
    <property type="term" value="P:cellular response to oxidative stress"/>
    <property type="evidence" value="ECO:0007669"/>
    <property type="project" value="TreeGrafter"/>
</dbReference>